<evidence type="ECO:0000259" key="3">
    <source>
        <dbReference type="Pfam" id="PF01970"/>
    </source>
</evidence>
<keyword evidence="2" id="KW-1133">Transmembrane helix</keyword>
<feature type="transmembrane region" description="Helical" evidence="2">
    <location>
        <begin position="315"/>
        <end position="338"/>
    </location>
</feature>
<proteinExistence type="predicted"/>
<dbReference type="EMBL" id="BOMG01000039">
    <property type="protein sequence ID" value="GID54255.1"/>
    <property type="molecule type" value="Genomic_DNA"/>
</dbReference>
<evidence type="ECO:0000313" key="5">
    <source>
        <dbReference type="Proteomes" id="UP000612282"/>
    </source>
</evidence>
<feature type="compositionally biased region" description="Basic and acidic residues" evidence="1">
    <location>
        <begin position="515"/>
        <end position="525"/>
    </location>
</feature>
<organism evidence="4 5">
    <name type="scientific">Actinoplanes couchii</name>
    <dbReference type="NCBI Taxonomy" id="403638"/>
    <lineage>
        <taxon>Bacteria</taxon>
        <taxon>Bacillati</taxon>
        <taxon>Actinomycetota</taxon>
        <taxon>Actinomycetes</taxon>
        <taxon>Micromonosporales</taxon>
        <taxon>Micromonosporaceae</taxon>
        <taxon>Actinoplanes</taxon>
    </lineage>
</organism>
<evidence type="ECO:0000256" key="1">
    <source>
        <dbReference type="SAM" id="MobiDB-lite"/>
    </source>
</evidence>
<feature type="transmembrane region" description="Helical" evidence="2">
    <location>
        <begin position="43"/>
        <end position="68"/>
    </location>
</feature>
<keyword evidence="2" id="KW-0472">Membrane</keyword>
<feature type="compositionally biased region" description="Basic and acidic residues" evidence="1">
    <location>
        <begin position="561"/>
        <end position="570"/>
    </location>
</feature>
<feature type="transmembrane region" description="Helical" evidence="2">
    <location>
        <begin position="255"/>
        <end position="278"/>
    </location>
</feature>
<feature type="transmembrane region" description="Helical" evidence="2">
    <location>
        <begin position="407"/>
        <end position="423"/>
    </location>
</feature>
<dbReference type="Pfam" id="PF01970">
    <property type="entry name" value="TctA"/>
    <property type="match status" value="1"/>
</dbReference>
<feature type="compositionally biased region" description="Low complexity" evidence="1">
    <location>
        <begin position="571"/>
        <end position="588"/>
    </location>
</feature>
<dbReference type="PANTHER" id="PTHR35342">
    <property type="entry name" value="TRICARBOXYLIC TRANSPORT PROTEIN"/>
    <property type="match status" value="1"/>
</dbReference>
<feature type="transmembrane region" description="Helical" evidence="2">
    <location>
        <begin position="16"/>
        <end position="36"/>
    </location>
</feature>
<accession>A0ABQ3X784</accession>
<dbReference type="PANTHER" id="PTHR35342:SF5">
    <property type="entry name" value="TRICARBOXYLIC TRANSPORT PROTEIN"/>
    <property type="match status" value="1"/>
</dbReference>
<keyword evidence="2" id="KW-0812">Transmembrane</keyword>
<reference evidence="4 5" key="1">
    <citation type="submission" date="2021-01" db="EMBL/GenBank/DDBJ databases">
        <title>Whole genome shotgun sequence of Actinoplanes couchii NBRC 106145.</title>
        <authorList>
            <person name="Komaki H."/>
            <person name="Tamura T."/>
        </authorList>
    </citation>
    <scope>NUCLEOTIDE SEQUENCE [LARGE SCALE GENOMIC DNA]</scope>
    <source>
        <strain evidence="4 5">NBRC 106145</strain>
    </source>
</reference>
<feature type="domain" description="DUF112" evidence="3">
    <location>
        <begin position="17"/>
        <end position="435"/>
    </location>
</feature>
<protein>
    <recommendedName>
        <fullName evidence="3">DUF112 domain-containing protein</fullName>
    </recommendedName>
</protein>
<feature type="compositionally biased region" description="Low complexity" evidence="1">
    <location>
        <begin position="526"/>
        <end position="560"/>
    </location>
</feature>
<keyword evidence="5" id="KW-1185">Reference proteome</keyword>
<gene>
    <name evidence="4" type="ORF">Aco03nite_026590</name>
</gene>
<feature type="transmembrane region" description="Helical" evidence="2">
    <location>
        <begin position="149"/>
        <end position="179"/>
    </location>
</feature>
<feature type="transmembrane region" description="Helical" evidence="2">
    <location>
        <begin position="104"/>
        <end position="137"/>
    </location>
</feature>
<dbReference type="Proteomes" id="UP000612282">
    <property type="component" value="Unassembled WGS sequence"/>
</dbReference>
<name>A0ABQ3X784_9ACTN</name>
<feature type="transmembrane region" description="Helical" evidence="2">
    <location>
        <begin position="358"/>
        <end position="378"/>
    </location>
</feature>
<evidence type="ECO:0000313" key="4">
    <source>
        <dbReference type="EMBL" id="GID54255.1"/>
    </source>
</evidence>
<comment type="caution">
    <text evidence="4">The sequence shown here is derived from an EMBL/GenBank/DDBJ whole genome shotgun (WGS) entry which is preliminary data.</text>
</comment>
<dbReference type="RefSeq" id="WP_239145116.1">
    <property type="nucleotide sequence ID" value="NZ_BAAAQE010000035.1"/>
</dbReference>
<feature type="region of interest" description="Disordered" evidence="1">
    <location>
        <begin position="493"/>
        <end position="614"/>
    </location>
</feature>
<dbReference type="InterPro" id="IPR002823">
    <property type="entry name" value="DUF112_TM"/>
</dbReference>
<feature type="transmembrane region" description="Helical" evidence="2">
    <location>
        <begin position="466"/>
        <end position="483"/>
    </location>
</feature>
<evidence type="ECO:0000256" key="2">
    <source>
        <dbReference type="SAM" id="Phobius"/>
    </source>
</evidence>
<sequence length="614" mass="62397">MSAVIDGFAVVLEPTNLLYCLVGVVIGMLIGVLPGLGPAATIAILLPVTFGLEPVTAVIMLAGIFYGAQYGGTITSVLLRLPGEASSVVTVFDGHALARQGRAGAALGIAAIGSFIGGTLSIVALTLVAPVVAGFALDFGPPEYTVLALLGIMLVATISSGGRIRALAAAAVGLLFATVGRDDFTSAERFTLGNLSLADGLDFIPIAMGLFGLGEILYNLEQRHRAVQAPTKVTDVWPRRADLRQSSGAIGRGSVIGFVLGILPGGGAVLSSMAAYALEKRRSRHPERFGKGAIEGVAAPETANNAAATSSFIPLLSLGIPANATMAVIFGALLIQGVTPGPQLVTEHPELFWGVVNSMYLGNVLLLIMSIPLLGVFVRILRVRATVLAPITVLITLIGAYTVNNSVFDIGLVIAFGVLGYLMKKAGFDPGPMVLAFVLGSLLETSLRRSLLLFDDDPTGFLTRPISGVLVAVFLAVILLPLIQTVLRKRRQPAAGPGAPAPESPDLEPSGAGPRETDLRTDASRAESGVSRARSGAAPAGGDASAGAGASPAGAAPVDAARNRADRERGAAGQAGAVRGSGAAGQAGTVRGSGAAGQAGAVRGESTSDAEETE</sequence>